<dbReference type="InterPro" id="IPR002930">
    <property type="entry name" value="GCV_H"/>
</dbReference>
<dbReference type="PRINTS" id="PR00503">
    <property type="entry name" value="BROMODOMAIN"/>
</dbReference>
<dbReference type="InterPro" id="IPR036427">
    <property type="entry name" value="Bromodomain-like_sf"/>
</dbReference>
<dbReference type="InterPro" id="IPR018359">
    <property type="entry name" value="Bromodomain_CS"/>
</dbReference>
<protein>
    <recommendedName>
        <fullName evidence="8">Glycine cleavage system H protein</fullName>
    </recommendedName>
</protein>
<dbReference type="SUPFAM" id="SSF51230">
    <property type="entry name" value="Single hybrid motif"/>
    <property type="match status" value="1"/>
</dbReference>
<evidence type="ECO:0000256" key="1">
    <source>
        <dbReference type="ARBA" id="ARBA00023117"/>
    </source>
</evidence>
<organism evidence="6 7">
    <name type="scientific">Perkinsus olseni</name>
    <name type="common">Perkinsus atlanticus</name>
    <dbReference type="NCBI Taxonomy" id="32597"/>
    <lineage>
        <taxon>Eukaryota</taxon>
        <taxon>Sar</taxon>
        <taxon>Alveolata</taxon>
        <taxon>Perkinsozoa</taxon>
        <taxon>Perkinsea</taxon>
        <taxon>Perkinsida</taxon>
        <taxon>Perkinsidae</taxon>
        <taxon>Perkinsus</taxon>
    </lineage>
</organism>
<dbReference type="InterPro" id="IPR033753">
    <property type="entry name" value="GCV_H/Fam206"/>
</dbReference>
<dbReference type="Gene3D" id="2.40.50.100">
    <property type="match status" value="1"/>
</dbReference>
<dbReference type="InterPro" id="IPR000089">
    <property type="entry name" value="Biotin_lipoyl"/>
</dbReference>
<dbReference type="AlphaFoldDB" id="A0A7J6MUZ2"/>
<dbReference type="SUPFAM" id="SSF47370">
    <property type="entry name" value="Bromodomain"/>
    <property type="match status" value="1"/>
</dbReference>
<proteinExistence type="predicted"/>
<comment type="caution">
    <text evidence="6">The sequence shown here is derived from an EMBL/GenBank/DDBJ whole genome shotgun (WGS) entry which is preliminary data.</text>
</comment>
<accession>A0A7J6MUZ2</accession>
<evidence type="ECO:0000313" key="7">
    <source>
        <dbReference type="Proteomes" id="UP000572268"/>
    </source>
</evidence>
<dbReference type="GO" id="GO:0009249">
    <property type="term" value="P:protein lipoylation"/>
    <property type="evidence" value="ECO:0007669"/>
    <property type="project" value="TreeGrafter"/>
</dbReference>
<dbReference type="InterPro" id="IPR011053">
    <property type="entry name" value="Single_hybrid_motif"/>
</dbReference>
<dbReference type="InterPro" id="IPR001487">
    <property type="entry name" value="Bromodomain"/>
</dbReference>
<evidence type="ECO:0000259" key="4">
    <source>
        <dbReference type="PROSITE" id="PS50014"/>
    </source>
</evidence>
<dbReference type="PROSITE" id="PS00633">
    <property type="entry name" value="BROMODOMAIN_1"/>
    <property type="match status" value="1"/>
</dbReference>
<reference evidence="6 7" key="1">
    <citation type="submission" date="2020-04" db="EMBL/GenBank/DDBJ databases">
        <title>Perkinsus olseni comparative genomics.</title>
        <authorList>
            <person name="Bogema D.R."/>
        </authorList>
    </citation>
    <scope>NUCLEOTIDE SEQUENCE [LARGE SCALE GENOMIC DNA]</scope>
    <source>
        <strain evidence="6">ATCC PRA-31</strain>
    </source>
</reference>
<dbReference type="Pfam" id="PF00439">
    <property type="entry name" value="Bromodomain"/>
    <property type="match status" value="1"/>
</dbReference>
<evidence type="ECO:0000313" key="6">
    <source>
        <dbReference type="EMBL" id="KAF4675429.1"/>
    </source>
</evidence>
<name>A0A7J6MUZ2_PEROL</name>
<dbReference type="Gene3D" id="1.20.920.10">
    <property type="entry name" value="Bromodomain-like"/>
    <property type="match status" value="1"/>
</dbReference>
<dbReference type="Pfam" id="PF01597">
    <property type="entry name" value="GCV_H"/>
    <property type="match status" value="1"/>
</dbReference>
<evidence type="ECO:0000256" key="2">
    <source>
        <dbReference type="PROSITE-ProRule" id="PRU00035"/>
    </source>
</evidence>
<evidence type="ECO:0000256" key="3">
    <source>
        <dbReference type="SAM" id="MobiDB-lite"/>
    </source>
</evidence>
<dbReference type="CDD" id="cd06848">
    <property type="entry name" value="GCS_H"/>
    <property type="match status" value="1"/>
</dbReference>
<feature type="domain" description="Lipoyl-binding" evidence="5">
    <location>
        <begin position="49"/>
        <end position="132"/>
    </location>
</feature>
<dbReference type="PROSITE" id="PS50014">
    <property type="entry name" value="BROMODOMAIN_2"/>
    <property type="match status" value="1"/>
</dbReference>
<dbReference type="PROSITE" id="PS50968">
    <property type="entry name" value="BIOTINYL_LIPOYL"/>
    <property type="match status" value="1"/>
</dbReference>
<feature type="region of interest" description="Disordered" evidence="3">
    <location>
        <begin position="435"/>
        <end position="454"/>
    </location>
</feature>
<dbReference type="PANTHER" id="PTHR11715">
    <property type="entry name" value="GLYCINE CLEAVAGE SYSTEM H PROTEIN"/>
    <property type="match status" value="1"/>
</dbReference>
<dbReference type="EMBL" id="JABANN010000015">
    <property type="protein sequence ID" value="KAF4675429.1"/>
    <property type="molecule type" value="Genomic_DNA"/>
</dbReference>
<feature type="domain" description="Bromo" evidence="4">
    <location>
        <begin position="337"/>
        <end position="406"/>
    </location>
</feature>
<evidence type="ECO:0008006" key="8">
    <source>
        <dbReference type="Google" id="ProtNLM"/>
    </source>
</evidence>
<gene>
    <name evidence="6" type="ORF">FOL46_001724</name>
</gene>
<dbReference type="GO" id="GO:0005737">
    <property type="term" value="C:cytoplasm"/>
    <property type="evidence" value="ECO:0007669"/>
    <property type="project" value="TreeGrafter"/>
</dbReference>
<dbReference type="CDD" id="cd04369">
    <property type="entry name" value="Bromodomain"/>
    <property type="match status" value="1"/>
</dbReference>
<evidence type="ECO:0000259" key="5">
    <source>
        <dbReference type="PROSITE" id="PS50968"/>
    </source>
</evidence>
<dbReference type="PANTHER" id="PTHR11715:SF3">
    <property type="entry name" value="GLYCINE CLEAVAGE SYSTEM H PROTEIN-RELATED"/>
    <property type="match status" value="1"/>
</dbReference>
<keyword evidence="1 2" id="KW-0103">Bromodomain</keyword>
<dbReference type="GO" id="GO:0005960">
    <property type="term" value="C:glycine cleavage complex"/>
    <property type="evidence" value="ECO:0007669"/>
    <property type="project" value="InterPro"/>
</dbReference>
<feature type="compositionally biased region" description="Low complexity" evidence="3">
    <location>
        <begin position="281"/>
        <end position="302"/>
    </location>
</feature>
<dbReference type="GO" id="GO:0019464">
    <property type="term" value="P:glycine decarboxylation via glycine cleavage system"/>
    <property type="evidence" value="ECO:0007669"/>
    <property type="project" value="InterPro"/>
</dbReference>
<dbReference type="SMART" id="SM00297">
    <property type="entry name" value="BROMO"/>
    <property type="match status" value="1"/>
</dbReference>
<sequence>MLSSLTRGVFPAVQRSMAPLAARGFRSFSGLVFTKDHEWIAPTGADEHVATIGVTDFAQDEIGELVYVDLPTVGSVFHKNEVLCTLESVKAVEEVLCPVDAAEVLETNVEVRETPDLGNLDPEHDGWLLRMHYEGDIEADGKNFFTEEEYRKAHAVEVPQVERKRLDETARHEVDLCKRFINHGSCVLLPARPPEYQTDDGDIEGVWNPSFDRHSPAAGHCLLSDFEVDFLSGLICDTGYSLVEDSMTTTAPVRKKTRTPSVSKVDLNLIIPSCQRRSCTTTSKSEGAPSSSSGSRTSTPEKASARRGRKKAAAPSSGMPEFERNEYRRLVQHMVRMNKELAAPFMKPVPKWVPGYYEMITVPVDISMILNRLDSWFYASRADFEADMRQMFVNAYTFNQPGSLEYEYALELHSIFNTMMSTALDKVLRHLAEEHEKEVQSTASSGRKRKRRST</sequence>
<feature type="region of interest" description="Disordered" evidence="3">
    <location>
        <begin position="278"/>
        <end position="320"/>
    </location>
</feature>
<dbReference type="Proteomes" id="UP000572268">
    <property type="component" value="Unassembled WGS sequence"/>
</dbReference>